<proteinExistence type="inferred from homology"/>
<evidence type="ECO:0000256" key="1">
    <source>
        <dbReference type="ARBA" id="ARBA00013102"/>
    </source>
</evidence>
<dbReference type="GO" id="GO:0004455">
    <property type="term" value="F:ketol-acid reductoisomerase activity"/>
    <property type="evidence" value="ECO:0007669"/>
    <property type="project" value="UniProtKB-EC"/>
</dbReference>
<feature type="domain" description="KARI C-terminal knotted" evidence="6">
    <location>
        <begin position="1"/>
        <end position="29"/>
    </location>
</feature>
<evidence type="ECO:0000313" key="8">
    <source>
        <dbReference type="Proteomes" id="UP001617296"/>
    </source>
</evidence>
<evidence type="ECO:0000256" key="4">
    <source>
        <dbReference type="ARBA" id="ARBA00049021"/>
    </source>
</evidence>
<dbReference type="InterPro" id="IPR000506">
    <property type="entry name" value="KARI_C"/>
</dbReference>
<accession>A0ABW8DS01</accession>
<organism evidence="7 8">
    <name type="scientific">Pseudomonas iridis</name>
    <dbReference type="NCBI Taxonomy" id="2710587"/>
    <lineage>
        <taxon>Bacteria</taxon>
        <taxon>Pseudomonadati</taxon>
        <taxon>Pseudomonadota</taxon>
        <taxon>Gammaproteobacteria</taxon>
        <taxon>Pseudomonadales</taxon>
        <taxon>Pseudomonadaceae</taxon>
        <taxon>Pseudomonas</taxon>
    </lineage>
</organism>
<dbReference type="InterPro" id="IPR008927">
    <property type="entry name" value="6-PGluconate_DH-like_C_sf"/>
</dbReference>
<feature type="non-terminal residue" evidence="7">
    <location>
        <position position="1"/>
    </location>
</feature>
<dbReference type="SUPFAM" id="SSF48179">
    <property type="entry name" value="6-phosphogluconate dehydrogenase C-terminal domain-like"/>
    <property type="match status" value="1"/>
</dbReference>
<comment type="catalytic activity">
    <reaction evidence="4">
        <text>(2R)-2,3-dihydroxy-3-methylbutanoate + NADP(+) = (2S)-2-acetolactate + NADPH + H(+)</text>
        <dbReference type="Rhea" id="RHEA:22068"/>
        <dbReference type="ChEBI" id="CHEBI:15378"/>
        <dbReference type="ChEBI" id="CHEBI:49072"/>
        <dbReference type="ChEBI" id="CHEBI:57783"/>
        <dbReference type="ChEBI" id="CHEBI:58349"/>
        <dbReference type="ChEBI" id="CHEBI:58476"/>
        <dbReference type="EC" id="1.1.1.86"/>
    </reaction>
</comment>
<evidence type="ECO:0000259" key="6">
    <source>
        <dbReference type="PROSITE" id="PS51851"/>
    </source>
</evidence>
<dbReference type="Proteomes" id="UP001617296">
    <property type="component" value="Unassembled WGS sequence"/>
</dbReference>
<evidence type="ECO:0000256" key="3">
    <source>
        <dbReference type="ARBA" id="ARBA00023002"/>
    </source>
</evidence>
<name>A0ABW8DS01_9PSED</name>
<gene>
    <name evidence="7" type="ORF">ACIOUF_27165</name>
</gene>
<comment type="caution">
    <text evidence="5">Lacks conserved residue(s) required for the propagation of feature annotation.</text>
</comment>
<comment type="similarity">
    <text evidence="5">Belongs to the ketol-acid reductoisomerase family.</text>
</comment>
<dbReference type="PROSITE" id="PS51851">
    <property type="entry name" value="KARI_C"/>
    <property type="match status" value="1"/>
</dbReference>
<keyword evidence="5" id="KW-0100">Branched-chain amino acid biosynthesis</keyword>
<comment type="caution">
    <text evidence="7">The sequence shown here is derived from an EMBL/GenBank/DDBJ whole genome shotgun (WGS) entry which is preliminary data.</text>
</comment>
<keyword evidence="5" id="KW-0028">Amino-acid biosynthesis</keyword>
<dbReference type="EMBL" id="JBIUVY010000099">
    <property type="protein sequence ID" value="MFJ2289988.1"/>
    <property type="molecule type" value="Genomic_DNA"/>
</dbReference>
<sequence>PSMTAKRRNNAAHGIEIIGEQLRSMMPWIGANKIVDKAKN</sequence>
<evidence type="ECO:0000256" key="5">
    <source>
        <dbReference type="PROSITE-ProRule" id="PRU01198"/>
    </source>
</evidence>
<reference evidence="7 8" key="1">
    <citation type="submission" date="2024-10" db="EMBL/GenBank/DDBJ databases">
        <title>The Natural Products Discovery Center: Release of the First 8490 Sequenced Strains for Exploring Actinobacteria Biosynthetic Diversity.</title>
        <authorList>
            <person name="Kalkreuter E."/>
            <person name="Kautsar S.A."/>
            <person name="Yang D."/>
            <person name="Bader C.D."/>
            <person name="Teijaro C.N."/>
            <person name="Fluegel L."/>
            <person name="Davis C.M."/>
            <person name="Simpson J.R."/>
            <person name="Lauterbach L."/>
            <person name="Steele A.D."/>
            <person name="Gui C."/>
            <person name="Meng S."/>
            <person name="Li G."/>
            <person name="Viehrig K."/>
            <person name="Ye F."/>
            <person name="Su P."/>
            <person name="Kiefer A.F."/>
            <person name="Nichols A."/>
            <person name="Cepeda A.J."/>
            <person name="Yan W."/>
            <person name="Fan B."/>
            <person name="Jiang Y."/>
            <person name="Adhikari A."/>
            <person name="Zheng C.-J."/>
            <person name="Schuster L."/>
            <person name="Cowan T.M."/>
            <person name="Smanski M.J."/>
            <person name="Chevrette M.G."/>
            <person name="De Carvalho L.P.S."/>
            <person name="Shen B."/>
        </authorList>
    </citation>
    <scope>NUCLEOTIDE SEQUENCE [LARGE SCALE GENOMIC DNA]</scope>
    <source>
        <strain evidence="7 8">NPDC087689</strain>
    </source>
</reference>
<dbReference type="EC" id="1.1.1.86" evidence="1"/>
<evidence type="ECO:0000256" key="2">
    <source>
        <dbReference type="ARBA" id="ARBA00015731"/>
    </source>
</evidence>
<dbReference type="Gene3D" id="6.10.240.10">
    <property type="match status" value="1"/>
</dbReference>
<keyword evidence="3 5" id="KW-0560">Oxidoreductase</keyword>
<evidence type="ECO:0000313" key="7">
    <source>
        <dbReference type="EMBL" id="MFJ2289988.1"/>
    </source>
</evidence>
<keyword evidence="8" id="KW-1185">Reference proteome</keyword>
<protein>
    <recommendedName>
        <fullName evidence="2">Ketol-acid reductoisomerase (NADP(+))</fullName>
        <ecNumber evidence="1">1.1.1.86</ecNumber>
    </recommendedName>
</protein>